<evidence type="ECO:0000313" key="4">
    <source>
        <dbReference type="Proteomes" id="UP000732399"/>
    </source>
</evidence>
<dbReference type="PANTHER" id="PTHR32060:SF30">
    <property type="entry name" value="CARBOXY-TERMINAL PROCESSING PROTEASE CTPA"/>
    <property type="match status" value="1"/>
</dbReference>
<dbReference type="SUPFAM" id="SSF52096">
    <property type="entry name" value="ClpP/crotonase"/>
    <property type="match status" value="1"/>
</dbReference>
<dbReference type="CDD" id="cd07561">
    <property type="entry name" value="Peptidase_S41_CPP_like"/>
    <property type="match status" value="1"/>
</dbReference>
<name>A0ABX1CP48_9SPHN</name>
<reference evidence="3 4" key="1">
    <citation type="submission" date="2020-03" db="EMBL/GenBank/DDBJ databases">
        <authorList>
            <person name="Wang L."/>
            <person name="He N."/>
            <person name="Li Y."/>
            <person name="Fang Y."/>
            <person name="Zhang F."/>
        </authorList>
    </citation>
    <scope>NUCLEOTIDE SEQUENCE [LARGE SCALE GENOMIC DNA]</scope>
    <source>
        <strain evidence="3 4">36D10-4-7</strain>
    </source>
</reference>
<feature type="domain" description="Tail specific protease" evidence="2">
    <location>
        <begin position="203"/>
        <end position="410"/>
    </location>
</feature>
<dbReference type="EMBL" id="JAAVJH010000009">
    <property type="protein sequence ID" value="NJR79722.1"/>
    <property type="molecule type" value="Genomic_DNA"/>
</dbReference>
<dbReference type="InterPro" id="IPR029045">
    <property type="entry name" value="ClpP/crotonase-like_dom_sf"/>
</dbReference>
<evidence type="ECO:0000256" key="1">
    <source>
        <dbReference type="SAM" id="MobiDB-lite"/>
    </source>
</evidence>
<accession>A0ABX1CP48</accession>
<dbReference type="SMART" id="SM00245">
    <property type="entry name" value="TSPc"/>
    <property type="match status" value="1"/>
</dbReference>
<protein>
    <submittedName>
        <fullName evidence="3">Peptidase S41</fullName>
    </submittedName>
</protein>
<keyword evidence="4" id="KW-1185">Reference proteome</keyword>
<dbReference type="InterPro" id="IPR036034">
    <property type="entry name" value="PDZ_sf"/>
</dbReference>
<dbReference type="Pfam" id="PF03572">
    <property type="entry name" value="Peptidase_S41"/>
    <property type="match status" value="1"/>
</dbReference>
<dbReference type="Proteomes" id="UP000732399">
    <property type="component" value="Unassembled WGS sequence"/>
</dbReference>
<dbReference type="Gene3D" id="2.30.42.10">
    <property type="match status" value="1"/>
</dbReference>
<dbReference type="InterPro" id="IPR005151">
    <property type="entry name" value="Tail-specific_protease"/>
</dbReference>
<proteinExistence type="predicted"/>
<dbReference type="Gene3D" id="3.90.226.10">
    <property type="entry name" value="2-enoyl-CoA Hydratase, Chain A, domain 1"/>
    <property type="match status" value="1"/>
</dbReference>
<evidence type="ECO:0000259" key="2">
    <source>
        <dbReference type="SMART" id="SM00245"/>
    </source>
</evidence>
<evidence type="ECO:0000313" key="3">
    <source>
        <dbReference type="EMBL" id="NJR79722.1"/>
    </source>
</evidence>
<organism evidence="3 4">
    <name type="scientific">Sphingomonas corticis</name>
    <dbReference type="NCBI Taxonomy" id="2722791"/>
    <lineage>
        <taxon>Bacteria</taxon>
        <taxon>Pseudomonadati</taxon>
        <taxon>Pseudomonadota</taxon>
        <taxon>Alphaproteobacteria</taxon>
        <taxon>Sphingomonadales</taxon>
        <taxon>Sphingomonadaceae</taxon>
        <taxon>Sphingomonas</taxon>
    </lineage>
</organism>
<dbReference type="PANTHER" id="PTHR32060">
    <property type="entry name" value="TAIL-SPECIFIC PROTEASE"/>
    <property type="match status" value="1"/>
</dbReference>
<gene>
    <name evidence="3" type="ORF">HBH26_14130</name>
</gene>
<dbReference type="Gene3D" id="3.30.750.170">
    <property type="match status" value="1"/>
</dbReference>
<sequence>MLALAAVLAGCGGGDGGGSGGTPVASAPSPSPTAGAAGCTLAARGRWVYDRMSEWYLFPETLPAAFAAPVAAAGQRDLDALQDYVDQLTATARAQNKDRYFTYVTSVAEEDAYYDAGSSAGFGIRLSYDVPGQRVVVMEAFENAPGYAAGLDRGTQLLAIGTSAADLRSVSDLLASGGEGAVADALGPTTAGTTRVLRIADAAGTRDVTVRKADYALQPVSPRYGSRIIADGGRNVGYVNLRTFISTADAQLRQAFATFRAAGVTDVIVDLRYNGGGLLSTAEVFADLLGGNRQASDLQATTKYRASKASNDRFRYFQRETEAIPAMKIAFIGTGATASASEYVINAFVPYLHANAALVGSNTFGKPVGQIALDNPSCSDDRLRVIAFALTNAAGTGDYYNGLASRMEATCQAGDDLSRPLGDASEASVAAALSFLAGRGCTPIGASAASARTAFGREREPLTPRAPTVAQRETPGLF</sequence>
<feature type="region of interest" description="Disordered" evidence="1">
    <location>
        <begin position="452"/>
        <end position="478"/>
    </location>
</feature>
<comment type="caution">
    <text evidence="3">The sequence shown here is derived from an EMBL/GenBank/DDBJ whole genome shotgun (WGS) entry which is preliminary data.</text>
</comment>